<dbReference type="NCBIfam" id="TIGR01409">
    <property type="entry name" value="TAT_signal_seq"/>
    <property type="match status" value="1"/>
</dbReference>
<accession>A0A0V8M5B4</accession>
<keyword evidence="5" id="KW-0732">Signal</keyword>
<organism evidence="11 12">
    <name type="scientific">Dehalococcoides mccartyi</name>
    <dbReference type="NCBI Taxonomy" id="61435"/>
    <lineage>
        <taxon>Bacteria</taxon>
        <taxon>Bacillati</taxon>
        <taxon>Chloroflexota</taxon>
        <taxon>Dehalococcoidia</taxon>
        <taxon>Dehalococcoidales</taxon>
        <taxon>Dehalococcoidaceae</taxon>
        <taxon>Dehalococcoides</taxon>
    </lineage>
</organism>
<evidence type="ECO:0000256" key="6">
    <source>
        <dbReference type="ARBA" id="ARBA00023004"/>
    </source>
</evidence>
<reference evidence="11 12" key="1">
    <citation type="journal article" date="2015" name="Sci. Rep.">
        <title>A comparative genomics and reductive dehalogenase gene transcription study of two chloroethene-respiring bacteria, Dehalococcoides mccartyi strains MB and 11a.</title>
        <authorList>
            <person name="Low A."/>
            <person name="Shen Z."/>
            <person name="Cheng D."/>
            <person name="Rogers M.J."/>
            <person name="Lee P.K."/>
            <person name="He J."/>
        </authorList>
    </citation>
    <scope>NUCLEOTIDE SEQUENCE [LARGE SCALE GENOMIC DNA]</scope>
    <source>
        <strain evidence="11 12">MB</strain>
    </source>
</reference>
<dbReference type="PROSITE" id="PS51379">
    <property type="entry name" value="4FE4S_FER_2"/>
    <property type="match status" value="1"/>
</dbReference>
<dbReference type="InterPro" id="IPR019546">
    <property type="entry name" value="TAT_signal_bac_arc"/>
</dbReference>
<dbReference type="GO" id="GO:0051539">
    <property type="term" value="F:4 iron, 4 sulfur cluster binding"/>
    <property type="evidence" value="ECO:0007669"/>
    <property type="project" value="UniProtKB-KW"/>
</dbReference>
<evidence type="ECO:0000256" key="4">
    <source>
        <dbReference type="ARBA" id="ARBA00022723"/>
    </source>
</evidence>
<comment type="subcellular location">
    <subcellularLocation>
        <location evidence="1">Cell membrane</location>
    </subcellularLocation>
</comment>
<dbReference type="OrthoDB" id="165369at2"/>
<evidence type="ECO:0000256" key="2">
    <source>
        <dbReference type="ARBA" id="ARBA00022475"/>
    </source>
</evidence>
<keyword evidence="7" id="KW-0411">Iron-sulfur</keyword>
<dbReference type="AlphaFoldDB" id="A0A0V8M5B4"/>
<dbReference type="InterPro" id="IPR017896">
    <property type="entry name" value="4Fe4S_Fe-S-bd"/>
</dbReference>
<evidence type="ECO:0000256" key="5">
    <source>
        <dbReference type="ARBA" id="ARBA00022729"/>
    </source>
</evidence>
<dbReference type="InterPro" id="IPR017900">
    <property type="entry name" value="4Fe4S_Fe_S_CS"/>
</dbReference>
<dbReference type="InterPro" id="IPR012832">
    <property type="entry name" value="RDH"/>
</dbReference>
<evidence type="ECO:0000256" key="8">
    <source>
        <dbReference type="ARBA" id="ARBA00023136"/>
    </source>
</evidence>
<evidence type="ECO:0000256" key="9">
    <source>
        <dbReference type="ARBA" id="ARBA00029374"/>
    </source>
</evidence>
<dbReference type="PROSITE" id="PS00198">
    <property type="entry name" value="4FE4S_FER_1"/>
    <property type="match status" value="1"/>
</dbReference>
<keyword evidence="8" id="KW-0472">Membrane</keyword>
<evidence type="ECO:0000256" key="1">
    <source>
        <dbReference type="ARBA" id="ARBA00004236"/>
    </source>
</evidence>
<name>A0A0V8M5B4_9CHLR</name>
<gene>
    <name evidence="11" type="ORF">DA01_00225</name>
</gene>
<dbReference type="PROSITE" id="PS51318">
    <property type="entry name" value="TAT"/>
    <property type="match status" value="1"/>
</dbReference>
<comment type="cofactor">
    <cofactor evidence="9">
        <name>corrinoid</name>
        <dbReference type="ChEBI" id="CHEBI:33913"/>
    </cofactor>
</comment>
<sequence>MSKFHSTLTRRDFMKGLGLAGAGLGAAAATTPVFHDMDEMASASSSNANEEYPWWVTERDYLDPTCDIDWDVLSRWDASNMAFNVWPAHLSQEEFNKRTSAYAVLQKNNTGTNAPGNTVMDYAISRASWASQNTNTNNGAETIDDSLFQTFKNPFTFPFGLDASGNAFLSPAFADAAGLVTPDDYGIPRWQGTPEENAAMYRTAVRICGGRETHFLPLDEKTIKLVSAAKGGKPIVFEDVDLPYTDATKCVIPNKCKYAAITMVGQEPVTTKNHAPDFGGTFGAHQAYSMAAKIEFMLRAFMRGIGYLDVFGATEINVPWGIVSGLSELSRMKSGMNPKVGSLFRKCVIGLTDMEFPVSKPIDAGMHRFCYDCGKCAEMCPAQAIVKRDVLREPTWEITSPDNPTGNPTNLKPELFNRPGKRVWPFNHFACHNLWVETASDGCGRCQGLCVFNNFHLSSIHPLVKTTVSVTPLLNSFFYNADRLFGYGELPESSREDFWLKPDKYLPITGFKNY</sequence>
<keyword evidence="4" id="KW-0479">Metal-binding</keyword>
<evidence type="ECO:0000256" key="7">
    <source>
        <dbReference type="ARBA" id="ARBA00023014"/>
    </source>
</evidence>
<dbReference type="InterPro" id="IPR006311">
    <property type="entry name" value="TAT_signal"/>
</dbReference>
<dbReference type="RefSeq" id="WP_081042190.1">
    <property type="nucleotide sequence ID" value="NZ_JGYD01000001.1"/>
</dbReference>
<keyword evidence="3" id="KW-0004">4Fe-4S</keyword>
<dbReference type="GO" id="GO:0005886">
    <property type="term" value="C:plasma membrane"/>
    <property type="evidence" value="ECO:0007669"/>
    <property type="project" value="UniProtKB-SubCell"/>
</dbReference>
<dbReference type="NCBIfam" id="TIGR02486">
    <property type="entry name" value="RDH"/>
    <property type="match status" value="1"/>
</dbReference>
<dbReference type="PATRIC" id="fig|61435.5.peg.46"/>
<keyword evidence="6" id="KW-0408">Iron</keyword>
<dbReference type="SUPFAM" id="SSF54862">
    <property type="entry name" value="4Fe-4S ferredoxins"/>
    <property type="match status" value="1"/>
</dbReference>
<dbReference type="EMBL" id="JGYD01000001">
    <property type="protein sequence ID" value="KSV18943.1"/>
    <property type="molecule type" value="Genomic_DNA"/>
</dbReference>
<feature type="domain" description="4Fe-4S ferredoxin-type" evidence="10">
    <location>
        <begin position="360"/>
        <end position="390"/>
    </location>
</feature>
<dbReference type="InterPro" id="IPR028894">
    <property type="entry name" value="RDH_dom"/>
</dbReference>
<evidence type="ECO:0000313" key="11">
    <source>
        <dbReference type="EMBL" id="KSV18943.1"/>
    </source>
</evidence>
<comment type="caution">
    <text evidence="11">The sequence shown here is derived from an EMBL/GenBank/DDBJ whole genome shotgun (WGS) entry which is preliminary data.</text>
</comment>
<evidence type="ECO:0000313" key="12">
    <source>
        <dbReference type="Proteomes" id="UP000053577"/>
    </source>
</evidence>
<dbReference type="Pfam" id="PF13486">
    <property type="entry name" value="Dehalogenase"/>
    <property type="match status" value="1"/>
</dbReference>
<evidence type="ECO:0000259" key="10">
    <source>
        <dbReference type="PROSITE" id="PS51379"/>
    </source>
</evidence>
<proteinExistence type="predicted"/>
<dbReference type="GO" id="GO:0046872">
    <property type="term" value="F:metal ion binding"/>
    <property type="evidence" value="ECO:0007669"/>
    <property type="project" value="UniProtKB-KW"/>
</dbReference>
<protein>
    <submittedName>
        <fullName evidence="11">Dehalogenase</fullName>
    </submittedName>
</protein>
<dbReference type="Proteomes" id="UP000053577">
    <property type="component" value="Unassembled WGS sequence"/>
</dbReference>
<keyword evidence="2" id="KW-1003">Cell membrane</keyword>
<evidence type="ECO:0000256" key="3">
    <source>
        <dbReference type="ARBA" id="ARBA00022485"/>
    </source>
</evidence>